<dbReference type="Proteomes" id="UP001204015">
    <property type="component" value="Unassembled WGS sequence"/>
</dbReference>
<proteinExistence type="predicted"/>
<protein>
    <recommendedName>
        <fullName evidence="4">Outer membrane protein beta-barrel domain-containing protein</fullName>
    </recommendedName>
</protein>
<keyword evidence="3" id="KW-1185">Reference proteome</keyword>
<dbReference type="InterPro" id="IPR036709">
    <property type="entry name" value="Autotransporte_beta_dom_sf"/>
</dbReference>
<name>A0ABT1C013_9BACT</name>
<dbReference type="SUPFAM" id="SSF103515">
    <property type="entry name" value="Autotransporter"/>
    <property type="match status" value="1"/>
</dbReference>
<evidence type="ECO:0000313" key="3">
    <source>
        <dbReference type="Proteomes" id="UP001204015"/>
    </source>
</evidence>
<evidence type="ECO:0000313" key="2">
    <source>
        <dbReference type="EMBL" id="MCO6026584.1"/>
    </source>
</evidence>
<evidence type="ECO:0008006" key="4">
    <source>
        <dbReference type="Google" id="ProtNLM"/>
    </source>
</evidence>
<feature type="chain" id="PRO_5045287372" description="Outer membrane protein beta-barrel domain-containing protein" evidence="1">
    <location>
        <begin position="21"/>
        <end position="163"/>
    </location>
</feature>
<keyword evidence="1" id="KW-0732">Signal</keyword>
<sequence>MKKKLFILLGALLLTVTAHAQFEANKTYIGGSLSGLNLNYNGKDNLHFGVQVQVGRLIADNLMVLGQAGYEHTGGDSDIPDNAMVGAGLRYYIIQNGLYLGLNGKLIHANHNYNDLMPGLEVGYAFFLSRTVTLEPAVYYDQSFKNHSDYSTVGFKIGIGVYL</sequence>
<feature type="signal peptide" evidence="1">
    <location>
        <begin position="1"/>
        <end position="20"/>
    </location>
</feature>
<organism evidence="2 3">
    <name type="scientific">Segatella cerevisiae</name>
    <dbReference type="NCBI Taxonomy" id="2053716"/>
    <lineage>
        <taxon>Bacteria</taxon>
        <taxon>Pseudomonadati</taxon>
        <taxon>Bacteroidota</taxon>
        <taxon>Bacteroidia</taxon>
        <taxon>Bacteroidales</taxon>
        <taxon>Prevotellaceae</taxon>
        <taxon>Segatella</taxon>
    </lineage>
</organism>
<evidence type="ECO:0000256" key="1">
    <source>
        <dbReference type="SAM" id="SignalP"/>
    </source>
</evidence>
<reference evidence="2 3" key="1">
    <citation type="submission" date="2022-06" db="EMBL/GenBank/DDBJ databases">
        <title>A taxonomic note on the genus Prevotella: Description of four novel genera and emended description of the genera Hallella and Xylanibacter.</title>
        <authorList>
            <person name="Hitch T.C.A."/>
        </authorList>
    </citation>
    <scope>NUCLEOTIDE SEQUENCE [LARGE SCALE GENOMIC DNA]</scope>
    <source>
        <strain evidence="2 3">DSM 100619</strain>
    </source>
</reference>
<comment type="caution">
    <text evidence="2">The sequence shown here is derived from an EMBL/GenBank/DDBJ whole genome shotgun (WGS) entry which is preliminary data.</text>
</comment>
<gene>
    <name evidence="2" type="ORF">NG821_12185</name>
</gene>
<dbReference type="RefSeq" id="WP_252761934.1">
    <property type="nucleotide sequence ID" value="NZ_JAMXLY010000080.1"/>
</dbReference>
<dbReference type="EMBL" id="JAMXLY010000080">
    <property type="protein sequence ID" value="MCO6026584.1"/>
    <property type="molecule type" value="Genomic_DNA"/>
</dbReference>
<accession>A0ABT1C013</accession>